<dbReference type="Proteomes" id="UP000053611">
    <property type="component" value="Unassembled WGS sequence"/>
</dbReference>
<protein>
    <submittedName>
        <fullName evidence="1">Uncharacterized protein</fullName>
    </submittedName>
</protein>
<reference evidence="1 2" key="1">
    <citation type="submission" date="2015-03" db="EMBL/GenBank/DDBJ databases">
        <title>Genomics and transcriptomics of the oil-accumulating basidiomycete yeast T. oleaginosus allow insights into substrate utilization and the diverse evolutionary trajectories of mating systems in fungi.</title>
        <authorList>
            <consortium name="DOE Joint Genome Institute"/>
            <person name="Kourist R."/>
            <person name="Kracht O."/>
            <person name="Bracharz F."/>
            <person name="Lipzen A."/>
            <person name="Nolan M."/>
            <person name="Ohm R."/>
            <person name="Grigoriev I."/>
            <person name="Sun S."/>
            <person name="Heitman J."/>
            <person name="Bruck T."/>
            <person name="Nowrousian M."/>
        </authorList>
    </citation>
    <scope>NUCLEOTIDE SEQUENCE [LARGE SCALE GENOMIC DNA]</scope>
    <source>
        <strain evidence="1 2">IBC0246</strain>
    </source>
</reference>
<proteinExistence type="predicted"/>
<evidence type="ECO:0000313" key="2">
    <source>
        <dbReference type="Proteomes" id="UP000053611"/>
    </source>
</evidence>
<keyword evidence="2" id="KW-1185">Reference proteome</keyword>
<accession>A0A0J0XP85</accession>
<evidence type="ECO:0000313" key="1">
    <source>
        <dbReference type="EMBL" id="KLT42913.1"/>
    </source>
</evidence>
<organism evidence="1 2">
    <name type="scientific">Cutaneotrichosporon oleaginosum</name>
    <dbReference type="NCBI Taxonomy" id="879819"/>
    <lineage>
        <taxon>Eukaryota</taxon>
        <taxon>Fungi</taxon>
        <taxon>Dikarya</taxon>
        <taxon>Basidiomycota</taxon>
        <taxon>Agaricomycotina</taxon>
        <taxon>Tremellomycetes</taxon>
        <taxon>Trichosporonales</taxon>
        <taxon>Trichosporonaceae</taxon>
        <taxon>Cutaneotrichosporon</taxon>
    </lineage>
</organism>
<name>A0A0J0XP85_9TREE</name>
<sequence>MYIWNGDIPQLGMDRRDEGHMLVFCQHLPNRRYGNPSTPPPAPYVPPFLPLLVFKVAKVDSAFFGCSQYAHATSLCSDCLSALPGFNLSHAVLAASLLAEPQSAQEGHALRWPQLWLEAYLQFSDLSLELRYSRIDPAHRGGAGEGAHCRRI</sequence>
<dbReference type="AlphaFoldDB" id="A0A0J0XP85"/>
<dbReference type="EMBL" id="KQ087200">
    <property type="protein sequence ID" value="KLT42913.1"/>
    <property type="molecule type" value="Genomic_DNA"/>
</dbReference>
<gene>
    <name evidence="1" type="ORF">CC85DRAFT_285065</name>
</gene>